<dbReference type="InterPro" id="IPR019757">
    <property type="entry name" value="Pept_S26A_signal_pept_1_Lys-AS"/>
</dbReference>
<name>D0WH65_SLAES</name>
<gene>
    <name evidence="9" type="primary">lepB</name>
    <name evidence="9" type="ORF">HMPREF0762_01097</name>
</gene>
<dbReference type="InterPro" id="IPR036286">
    <property type="entry name" value="LexA/Signal_pep-like_sf"/>
</dbReference>
<evidence type="ECO:0000256" key="7">
    <source>
        <dbReference type="RuleBase" id="RU362042"/>
    </source>
</evidence>
<evidence type="ECO:0000259" key="8">
    <source>
        <dbReference type="Pfam" id="PF10502"/>
    </source>
</evidence>
<protein>
    <recommendedName>
        <fullName evidence="4 7">Signal peptidase I</fullName>
        <ecNumber evidence="4 7">3.4.21.89</ecNumber>
    </recommendedName>
</protein>
<evidence type="ECO:0000256" key="3">
    <source>
        <dbReference type="ARBA" id="ARBA00009370"/>
    </source>
</evidence>
<evidence type="ECO:0000313" key="9">
    <source>
        <dbReference type="EMBL" id="EEZ61029.1"/>
    </source>
</evidence>
<keyword evidence="7" id="KW-0472">Membrane</keyword>
<dbReference type="InterPro" id="IPR019533">
    <property type="entry name" value="Peptidase_S26"/>
</dbReference>
<dbReference type="CDD" id="cd06462">
    <property type="entry name" value="Peptidase_S24_S26"/>
    <property type="match status" value="1"/>
</dbReference>
<dbReference type="InterPro" id="IPR000223">
    <property type="entry name" value="Pept_S26A_signal_pept_1"/>
</dbReference>
<dbReference type="EC" id="3.4.21.89" evidence="4 7"/>
<keyword evidence="10" id="KW-1185">Reference proteome</keyword>
<dbReference type="HOGENOM" id="CLU_028723_5_2_11"/>
<dbReference type="SUPFAM" id="SSF51306">
    <property type="entry name" value="LexA/Signal peptidase"/>
    <property type="match status" value="1"/>
</dbReference>
<feature type="active site" evidence="6">
    <location>
        <position position="64"/>
    </location>
</feature>
<comment type="catalytic activity">
    <reaction evidence="1 7">
        <text>Cleavage of hydrophobic, N-terminal signal or leader sequences from secreted and periplasmic proteins.</text>
        <dbReference type="EC" id="3.4.21.89"/>
    </reaction>
</comment>
<evidence type="ECO:0000256" key="5">
    <source>
        <dbReference type="ARBA" id="ARBA00022801"/>
    </source>
</evidence>
<dbReference type="GO" id="GO:0004252">
    <property type="term" value="F:serine-type endopeptidase activity"/>
    <property type="evidence" value="ECO:0007669"/>
    <property type="project" value="InterPro"/>
</dbReference>
<evidence type="ECO:0000256" key="4">
    <source>
        <dbReference type="ARBA" id="ARBA00013208"/>
    </source>
</evidence>
<keyword evidence="7" id="KW-0812">Transmembrane</keyword>
<dbReference type="PANTHER" id="PTHR43390">
    <property type="entry name" value="SIGNAL PEPTIDASE I"/>
    <property type="match status" value="1"/>
</dbReference>
<comment type="subcellular location">
    <subcellularLocation>
        <location evidence="2">Cell membrane</location>
        <topology evidence="2">Single-pass type II membrane protein</topology>
    </subcellularLocation>
    <subcellularLocation>
        <location evidence="7">Membrane</location>
        <topology evidence="7">Single-pass type II membrane protein</topology>
    </subcellularLocation>
</comment>
<dbReference type="PANTHER" id="PTHR43390:SF1">
    <property type="entry name" value="CHLOROPLAST PROCESSING PEPTIDASE"/>
    <property type="match status" value="1"/>
</dbReference>
<comment type="caution">
    <text evidence="9">The sequence shown here is derived from an EMBL/GenBank/DDBJ whole genome shotgun (WGS) entry which is preliminary data.</text>
</comment>
<dbReference type="GO" id="GO:0009003">
    <property type="term" value="F:signal peptidase activity"/>
    <property type="evidence" value="ECO:0007669"/>
    <property type="project" value="UniProtKB-EC"/>
</dbReference>
<reference evidence="9" key="1">
    <citation type="submission" date="2009-10" db="EMBL/GenBank/DDBJ databases">
        <authorList>
            <person name="Weinstock G."/>
            <person name="Sodergren E."/>
            <person name="Clifton S."/>
            <person name="Fulton L."/>
            <person name="Fulton B."/>
            <person name="Courtney L."/>
            <person name="Fronick C."/>
            <person name="Harrison M."/>
            <person name="Strong C."/>
            <person name="Farmer C."/>
            <person name="Delahaunty K."/>
            <person name="Markovic C."/>
            <person name="Hall O."/>
            <person name="Minx P."/>
            <person name="Tomlinson C."/>
            <person name="Mitreva M."/>
            <person name="Nelson J."/>
            <person name="Hou S."/>
            <person name="Wollam A."/>
            <person name="Pepin K.H."/>
            <person name="Johnson M."/>
            <person name="Bhonagiri V."/>
            <person name="Nash W.E."/>
            <person name="Warren W."/>
            <person name="Chinwalla A."/>
            <person name="Mardis E.R."/>
            <person name="Wilson R.K."/>
        </authorList>
    </citation>
    <scope>NUCLEOTIDE SEQUENCE [LARGE SCALE GENOMIC DNA]</scope>
    <source>
        <strain evidence="9">ATCC 700122</strain>
    </source>
</reference>
<dbReference type="Proteomes" id="UP000006001">
    <property type="component" value="Unassembled WGS sequence"/>
</dbReference>
<evidence type="ECO:0000256" key="1">
    <source>
        <dbReference type="ARBA" id="ARBA00000677"/>
    </source>
</evidence>
<dbReference type="Pfam" id="PF10502">
    <property type="entry name" value="Peptidase_S26"/>
    <property type="match status" value="1"/>
</dbReference>
<feature type="transmembrane region" description="Helical" evidence="7">
    <location>
        <begin position="36"/>
        <end position="60"/>
    </location>
</feature>
<dbReference type="STRING" id="649764.HMPREF0762_01097"/>
<sequence>MPGSNGSSLGVSAGSLDPVLRKRIGKAARRRAARRFLVALGATALATYLLFGVLFGAALVEGSSMEPAYQDGDLVLFSRMDRTYAAGDVVLVGNGFRTDLIKRVIATPGQDVDLEGGSVLVDGMPLVEPYAVGATEAKQAVSLPLSLAEDEYFVLGDSRDRSRDSRSFGPVERSRIDGRVIAVLRLGG</sequence>
<dbReference type="GO" id="GO:0005886">
    <property type="term" value="C:plasma membrane"/>
    <property type="evidence" value="ECO:0007669"/>
    <property type="project" value="UniProtKB-SubCell"/>
</dbReference>
<accession>D0WH65</accession>
<organism evidence="9 10">
    <name type="scientific">Slackia exigua (strain ATCC 700122 / DSM 15923 / CIP 105133 / JCM 11022 / KCTC 5966 / S-7)</name>
    <dbReference type="NCBI Taxonomy" id="649764"/>
    <lineage>
        <taxon>Bacteria</taxon>
        <taxon>Bacillati</taxon>
        <taxon>Actinomycetota</taxon>
        <taxon>Coriobacteriia</taxon>
        <taxon>Eggerthellales</taxon>
        <taxon>Eggerthellaceae</taxon>
        <taxon>Slackia</taxon>
    </lineage>
</organism>
<dbReference type="NCBIfam" id="TIGR02227">
    <property type="entry name" value="sigpep_I_bact"/>
    <property type="match status" value="1"/>
</dbReference>
<evidence type="ECO:0000256" key="2">
    <source>
        <dbReference type="ARBA" id="ARBA00004401"/>
    </source>
</evidence>
<keyword evidence="7" id="KW-1133">Transmembrane helix</keyword>
<dbReference type="PRINTS" id="PR00727">
    <property type="entry name" value="LEADERPTASE"/>
</dbReference>
<dbReference type="RefSeq" id="WP_006362354.1">
    <property type="nucleotide sequence ID" value="NZ_GG700630.1"/>
</dbReference>
<feature type="domain" description="Peptidase S26" evidence="8">
    <location>
        <begin position="35"/>
        <end position="183"/>
    </location>
</feature>
<evidence type="ECO:0000256" key="6">
    <source>
        <dbReference type="PIRSR" id="PIRSR600223-1"/>
    </source>
</evidence>
<proteinExistence type="inferred from homology"/>
<dbReference type="Gene3D" id="2.10.109.10">
    <property type="entry name" value="Umud Fragment, subunit A"/>
    <property type="match status" value="1"/>
</dbReference>
<dbReference type="PROSITE" id="PS00760">
    <property type="entry name" value="SPASE_I_2"/>
    <property type="match status" value="1"/>
</dbReference>
<feature type="active site" evidence="6">
    <location>
        <position position="102"/>
    </location>
</feature>
<dbReference type="AlphaFoldDB" id="D0WH65"/>
<dbReference type="eggNOG" id="COG0681">
    <property type="taxonomic scope" value="Bacteria"/>
</dbReference>
<keyword evidence="7" id="KW-0645">Protease</keyword>
<evidence type="ECO:0000313" key="10">
    <source>
        <dbReference type="Proteomes" id="UP000006001"/>
    </source>
</evidence>
<comment type="similarity">
    <text evidence="3 7">Belongs to the peptidase S26 family.</text>
</comment>
<dbReference type="GeneID" id="85007630"/>
<dbReference type="GO" id="GO:0006465">
    <property type="term" value="P:signal peptide processing"/>
    <property type="evidence" value="ECO:0007669"/>
    <property type="project" value="InterPro"/>
</dbReference>
<dbReference type="OrthoDB" id="9815782at2"/>
<keyword evidence="5 7" id="KW-0378">Hydrolase</keyword>
<dbReference type="EMBL" id="ACUX02000007">
    <property type="protein sequence ID" value="EEZ61029.1"/>
    <property type="molecule type" value="Genomic_DNA"/>
</dbReference>